<organism evidence="5 6">
    <name type="scientific">Paenibacillus uliginis N3/975</name>
    <dbReference type="NCBI Taxonomy" id="1313296"/>
    <lineage>
        <taxon>Bacteria</taxon>
        <taxon>Bacillati</taxon>
        <taxon>Bacillota</taxon>
        <taxon>Bacilli</taxon>
        <taxon>Bacillales</taxon>
        <taxon>Paenibacillaceae</taxon>
        <taxon>Paenibacillus</taxon>
    </lineage>
</organism>
<dbReference type="SMART" id="SM00382">
    <property type="entry name" value="AAA"/>
    <property type="match status" value="1"/>
</dbReference>
<dbReference type="PROSITE" id="PS00211">
    <property type="entry name" value="ABC_TRANSPORTER_1"/>
    <property type="match status" value="1"/>
</dbReference>
<proteinExistence type="predicted"/>
<evidence type="ECO:0000313" key="5">
    <source>
        <dbReference type="EMBL" id="SMF65260.1"/>
    </source>
</evidence>
<dbReference type="GO" id="GO:0016887">
    <property type="term" value="F:ATP hydrolysis activity"/>
    <property type="evidence" value="ECO:0007669"/>
    <property type="project" value="InterPro"/>
</dbReference>
<keyword evidence="3 5" id="KW-0067">ATP-binding</keyword>
<evidence type="ECO:0000256" key="2">
    <source>
        <dbReference type="ARBA" id="ARBA00022741"/>
    </source>
</evidence>
<reference evidence="6" key="1">
    <citation type="submission" date="2017-04" db="EMBL/GenBank/DDBJ databases">
        <authorList>
            <person name="Varghese N."/>
            <person name="Submissions S."/>
        </authorList>
    </citation>
    <scope>NUCLEOTIDE SEQUENCE [LARGE SCALE GENOMIC DNA]</scope>
    <source>
        <strain evidence="6">N3/975</strain>
    </source>
</reference>
<dbReference type="STRING" id="1313296.SAMN05661091_0149"/>
<keyword evidence="1" id="KW-0813">Transport</keyword>
<gene>
    <name evidence="5" type="ORF">SAMN05661091_0149</name>
</gene>
<dbReference type="CDD" id="cd03230">
    <property type="entry name" value="ABC_DR_subfamily_A"/>
    <property type="match status" value="1"/>
</dbReference>
<dbReference type="InterPro" id="IPR003593">
    <property type="entry name" value="AAA+_ATPase"/>
</dbReference>
<dbReference type="InterPro" id="IPR027417">
    <property type="entry name" value="P-loop_NTPase"/>
</dbReference>
<dbReference type="AlphaFoldDB" id="A0A1X7G7L3"/>
<evidence type="ECO:0000256" key="1">
    <source>
        <dbReference type="ARBA" id="ARBA00022448"/>
    </source>
</evidence>
<dbReference type="PROSITE" id="PS50893">
    <property type="entry name" value="ABC_TRANSPORTER_2"/>
    <property type="match status" value="1"/>
</dbReference>
<feature type="domain" description="ABC transporter" evidence="4">
    <location>
        <begin position="5"/>
        <end position="226"/>
    </location>
</feature>
<dbReference type="Gene3D" id="3.40.50.300">
    <property type="entry name" value="P-loop containing nucleotide triphosphate hydrolases"/>
    <property type="match status" value="1"/>
</dbReference>
<keyword evidence="6" id="KW-1185">Reference proteome</keyword>
<name>A0A1X7G7L3_9BACL</name>
<dbReference type="Proteomes" id="UP000192940">
    <property type="component" value="Chromosome I"/>
</dbReference>
<dbReference type="EMBL" id="LT840184">
    <property type="protein sequence ID" value="SMF65260.1"/>
    <property type="molecule type" value="Genomic_DNA"/>
</dbReference>
<dbReference type="RefSeq" id="WP_208917276.1">
    <property type="nucleotide sequence ID" value="NZ_LT840184.1"/>
</dbReference>
<keyword evidence="2" id="KW-0547">Nucleotide-binding</keyword>
<dbReference type="InterPro" id="IPR003439">
    <property type="entry name" value="ABC_transporter-like_ATP-bd"/>
</dbReference>
<evidence type="ECO:0000313" key="6">
    <source>
        <dbReference type="Proteomes" id="UP000192940"/>
    </source>
</evidence>
<evidence type="ECO:0000256" key="3">
    <source>
        <dbReference type="ARBA" id="ARBA00022840"/>
    </source>
</evidence>
<accession>A0A1X7G7L3</accession>
<protein>
    <submittedName>
        <fullName evidence="5">ABC-2 type transport system ATP-binding protein</fullName>
    </submittedName>
</protein>
<dbReference type="GO" id="GO:0005524">
    <property type="term" value="F:ATP binding"/>
    <property type="evidence" value="ECO:0007669"/>
    <property type="project" value="UniProtKB-KW"/>
</dbReference>
<dbReference type="InterPro" id="IPR017871">
    <property type="entry name" value="ABC_transporter-like_CS"/>
</dbReference>
<dbReference type="PANTHER" id="PTHR42711">
    <property type="entry name" value="ABC TRANSPORTER ATP-BINDING PROTEIN"/>
    <property type="match status" value="1"/>
</dbReference>
<evidence type="ECO:0000259" key="4">
    <source>
        <dbReference type="PROSITE" id="PS50893"/>
    </source>
</evidence>
<dbReference type="InterPro" id="IPR050763">
    <property type="entry name" value="ABC_transporter_ATP-binding"/>
</dbReference>
<sequence length="232" mass="25553">MKTLIQAHGLVKTYGHKHVVNGIHLDIREGEVLAIIGPNGAGKSTTLDLILGLRRPDDGSVTYWTSQPSRHIGLQLQSTPFFPGFTALENLRMFAAFYGLRLKDHQLMPHLERCGLADAAKTDALRLSGGQQKRLAIAMALVHDPNLLFLDEPTASLDPRARREIRELIRSLADAGTSIVFTSHDMEEVNKLAQRILLICNGKIQAEGSPEFLLSTHGAESLEELYISLTEA</sequence>
<dbReference type="PANTHER" id="PTHR42711:SF17">
    <property type="entry name" value="ABC TRANSPORTER ATP-BINDING PROTEIN"/>
    <property type="match status" value="1"/>
</dbReference>
<dbReference type="SUPFAM" id="SSF52540">
    <property type="entry name" value="P-loop containing nucleoside triphosphate hydrolases"/>
    <property type="match status" value="1"/>
</dbReference>
<dbReference type="Pfam" id="PF00005">
    <property type="entry name" value="ABC_tran"/>
    <property type="match status" value="1"/>
</dbReference>